<feature type="transmembrane region" description="Helical" evidence="1">
    <location>
        <begin position="94"/>
        <end position="113"/>
    </location>
</feature>
<feature type="transmembrane region" description="Helical" evidence="1">
    <location>
        <begin position="49"/>
        <end position="74"/>
    </location>
</feature>
<evidence type="ECO:0000313" key="3">
    <source>
        <dbReference type="Proteomes" id="UP001328107"/>
    </source>
</evidence>
<keyword evidence="1" id="KW-0472">Membrane</keyword>
<evidence type="ECO:0000313" key="2">
    <source>
        <dbReference type="EMBL" id="GMR50042.1"/>
    </source>
</evidence>
<comment type="caution">
    <text evidence="2">The sequence shown here is derived from an EMBL/GenBank/DDBJ whole genome shotgun (WGS) entry which is preliminary data.</text>
</comment>
<evidence type="ECO:0000256" key="1">
    <source>
        <dbReference type="SAM" id="Phobius"/>
    </source>
</evidence>
<proteinExistence type="predicted"/>
<gene>
    <name evidence="2" type="ORF">PMAYCL1PPCAC_20237</name>
</gene>
<keyword evidence="1" id="KW-1133">Transmembrane helix</keyword>
<name>A0AAN5CSZ1_9BILA</name>
<feature type="non-terminal residue" evidence="2">
    <location>
        <position position="1"/>
    </location>
</feature>
<reference evidence="3" key="1">
    <citation type="submission" date="2022-10" db="EMBL/GenBank/DDBJ databases">
        <title>Genome assembly of Pristionchus species.</title>
        <authorList>
            <person name="Yoshida K."/>
            <person name="Sommer R.J."/>
        </authorList>
    </citation>
    <scope>NUCLEOTIDE SEQUENCE [LARGE SCALE GENOMIC DNA]</scope>
    <source>
        <strain evidence="3">RS5460</strain>
    </source>
</reference>
<organism evidence="2 3">
    <name type="scientific">Pristionchus mayeri</name>
    <dbReference type="NCBI Taxonomy" id="1317129"/>
    <lineage>
        <taxon>Eukaryota</taxon>
        <taxon>Metazoa</taxon>
        <taxon>Ecdysozoa</taxon>
        <taxon>Nematoda</taxon>
        <taxon>Chromadorea</taxon>
        <taxon>Rhabditida</taxon>
        <taxon>Rhabditina</taxon>
        <taxon>Diplogasteromorpha</taxon>
        <taxon>Diplogasteroidea</taxon>
        <taxon>Neodiplogasteridae</taxon>
        <taxon>Pristionchus</taxon>
    </lineage>
</organism>
<feature type="non-terminal residue" evidence="2">
    <location>
        <position position="122"/>
    </location>
</feature>
<sequence>LSVLTGVVFNYTHFLGGTIAVVLCYLLFRSTRRIWDAKVQHVEEMVYLSILDMCLWCASLCSSSSIAIILTFTVIPHVCLVIKKLKEPTPPSKGPLGCLLLISWCILMASAALSSSICDTSR</sequence>
<dbReference type="Proteomes" id="UP001328107">
    <property type="component" value="Unassembled WGS sequence"/>
</dbReference>
<dbReference type="AlphaFoldDB" id="A0AAN5CSZ1"/>
<accession>A0AAN5CSZ1</accession>
<protein>
    <submittedName>
        <fullName evidence="2">Uncharacterized protein</fullName>
    </submittedName>
</protein>
<keyword evidence="3" id="KW-1185">Reference proteome</keyword>
<feature type="transmembrane region" description="Helical" evidence="1">
    <location>
        <begin position="6"/>
        <end position="28"/>
    </location>
</feature>
<keyword evidence="1" id="KW-0812">Transmembrane</keyword>
<dbReference type="EMBL" id="BTRK01000004">
    <property type="protein sequence ID" value="GMR50042.1"/>
    <property type="molecule type" value="Genomic_DNA"/>
</dbReference>